<comment type="pathway">
    <text evidence="1">Cell wall biogenesis; cell wall polysaccharide biosynthesis.</text>
</comment>
<evidence type="ECO:0000313" key="7">
    <source>
        <dbReference type="Proteomes" id="UP000261811"/>
    </source>
</evidence>
<evidence type="ECO:0000256" key="4">
    <source>
        <dbReference type="ARBA" id="ARBA00022679"/>
    </source>
</evidence>
<organism evidence="6 7">
    <name type="scientific">Actinomadura logoneensis</name>
    <dbReference type="NCBI Taxonomy" id="2293572"/>
    <lineage>
        <taxon>Bacteria</taxon>
        <taxon>Bacillati</taxon>
        <taxon>Actinomycetota</taxon>
        <taxon>Actinomycetes</taxon>
        <taxon>Streptosporangiales</taxon>
        <taxon>Thermomonosporaceae</taxon>
        <taxon>Actinomadura</taxon>
    </lineage>
</organism>
<feature type="domain" description="Glycosyltransferase 2-like" evidence="5">
    <location>
        <begin position="10"/>
        <end position="84"/>
    </location>
</feature>
<sequence length="233" mass="24841">APLPLPDGADERLRVLRSGGRGPAAARNTGWRAASSEWIVFLDDDVVPDPDWARRLHDDLAGLPGAVAGSQGRVTVPLPADRRPTDWERNTAGLETAAWITADMAYRRPVLMLVGGFDERFRRAFREDADLALRVTGAGHGLVRGERHVTHPARPAGFWASVRAQAGNADDALMNALHGRGWYEHANASRGRFGRHVATTAAGLLALGGLAAGAARDALSQSARTAPGRRDAA</sequence>
<dbReference type="RefSeq" id="WP_117359465.1">
    <property type="nucleotide sequence ID" value="NZ_QURH01000385.1"/>
</dbReference>
<dbReference type="Proteomes" id="UP000261811">
    <property type="component" value="Unassembled WGS sequence"/>
</dbReference>
<keyword evidence="7" id="KW-1185">Reference proteome</keyword>
<protein>
    <submittedName>
        <fullName evidence="6">Glycosyltransferase</fullName>
    </submittedName>
</protein>
<dbReference type="InterPro" id="IPR029044">
    <property type="entry name" value="Nucleotide-diphossugar_trans"/>
</dbReference>
<comment type="similarity">
    <text evidence="2">Belongs to the glycosyltransferase 2 family.</text>
</comment>
<feature type="non-terminal residue" evidence="6">
    <location>
        <position position="233"/>
    </location>
</feature>
<dbReference type="PANTHER" id="PTHR43179">
    <property type="entry name" value="RHAMNOSYLTRANSFERASE WBBL"/>
    <property type="match status" value="1"/>
</dbReference>
<evidence type="ECO:0000256" key="2">
    <source>
        <dbReference type="ARBA" id="ARBA00006739"/>
    </source>
</evidence>
<gene>
    <name evidence="6" type="ORF">DZF91_22850</name>
</gene>
<feature type="non-terminal residue" evidence="6">
    <location>
        <position position="1"/>
    </location>
</feature>
<name>A0A372JH67_9ACTN</name>
<dbReference type="Pfam" id="PF00535">
    <property type="entry name" value="Glycos_transf_2"/>
    <property type="match status" value="1"/>
</dbReference>
<evidence type="ECO:0000256" key="1">
    <source>
        <dbReference type="ARBA" id="ARBA00004776"/>
    </source>
</evidence>
<dbReference type="SUPFAM" id="SSF53448">
    <property type="entry name" value="Nucleotide-diphospho-sugar transferases"/>
    <property type="match status" value="1"/>
</dbReference>
<dbReference type="Gene3D" id="3.90.550.10">
    <property type="entry name" value="Spore Coat Polysaccharide Biosynthesis Protein SpsA, Chain A"/>
    <property type="match status" value="1"/>
</dbReference>
<comment type="caution">
    <text evidence="6">The sequence shown here is derived from an EMBL/GenBank/DDBJ whole genome shotgun (WGS) entry which is preliminary data.</text>
</comment>
<evidence type="ECO:0000259" key="5">
    <source>
        <dbReference type="Pfam" id="PF00535"/>
    </source>
</evidence>
<reference evidence="6 7" key="1">
    <citation type="submission" date="2018-08" db="EMBL/GenBank/DDBJ databases">
        <title>Actinomadura jelena sp. nov., a novel Actinomycete isolated from soil in Chad.</title>
        <authorList>
            <person name="Shi L."/>
        </authorList>
    </citation>
    <scope>NUCLEOTIDE SEQUENCE [LARGE SCALE GENOMIC DNA]</scope>
    <source>
        <strain evidence="6 7">NEAU-G17</strain>
    </source>
</reference>
<dbReference type="InterPro" id="IPR001173">
    <property type="entry name" value="Glyco_trans_2-like"/>
</dbReference>
<accession>A0A372JH67</accession>
<proteinExistence type="inferred from homology"/>
<dbReference type="AlphaFoldDB" id="A0A372JH67"/>
<dbReference type="EMBL" id="QURH01000385">
    <property type="protein sequence ID" value="RFU39353.1"/>
    <property type="molecule type" value="Genomic_DNA"/>
</dbReference>
<evidence type="ECO:0000313" key="6">
    <source>
        <dbReference type="EMBL" id="RFU39353.1"/>
    </source>
</evidence>
<dbReference type="OrthoDB" id="9781367at2"/>
<keyword evidence="3" id="KW-0328">Glycosyltransferase</keyword>
<keyword evidence="4 6" id="KW-0808">Transferase</keyword>
<dbReference type="PANTHER" id="PTHR43179:SF12">
    <property type="entry name" value="GALACTOFURANOSYLTRANSFERASE GLFT2"/>
    <property type="match status" value="1"/>
</dbReference>
<evidence type="ECO:0000256" key="3">
    <source>
        <dbReference type="ARBA" id="ARBA00022676"/>
    </source>
</evidence>
<dbReference type="GO" id="GO:0016757">
    <property type="term" value="F:glycosyltransferase activity"/>
    <property type="evidence" value="ECO:0007669"/>
    <property type="project" value="UniProtKB-KW"/>
</dbReference>